<keyword evidence="3" id="KW-1185">Reference proteome</keyword>
<comment type="caution">
    <text evidence="2">The sequence shown here is derived from an EMBL/GenBank/DDBJ whole genome shotgun (WGS) entry which is preliminary data.</text>
</comment>
<dbReference type="InterPro" id="IPR001680">
    <property type="entry name" value="WD40_rpt"/>
</dbReference>
<accession>A0A8S1T4M4</accession>
<dbReference type="PANTHER" id="PTHR19920">
    <property type="entry name" value="WD40 PROTEIN CIAO1"/>
    <property type="match status" value="1"/>
</dbReference>
<feature type="repeat" description="WD" evidence="1">
    <location>
        <begin position="302"/>
        <end position="336"/>
    </location>
</feature>
<evidence type="ECO:0000313" key="2">
    <source>
        <dbReference type="EMBL" id="CAD8145712.1"/>
    </source>
</evidence>
<dbReference type="PANTHER" id="PTHR19920:SF0">
    <property type="entry name" value="CYTOSOLIC IRON-SULFUR PROTEIN ASSEMBLY PROTEIN CIAO1-RELATED"/>
    <property type="match status" value="1"/>
</dbReference>
<dbReference type="OrthoDB" id="674604at2759"/>
<evidence type="ECO:0000313" key="3">
    <source>
        <dbReference type="Proteomes" id="UP000689195"/>
    </source>
</evidence>
<name>A0A8S1T4M4_9CILI</name>
<proteinExistence type="predicted"/>
<gene>
    <name evidence="2" type="ORF">PPENT_87.1.T0140388</name>
</gene>
<evidence type="ECO:0000256" key="1">
    <source>
        <dbReference type="PROSITE-ProRule" id="PRU00221"/>
    </source>
</evidence>
<dbReference type="SMART" id="SM00320">
    <property type="entry name" value="WD40"/>
    <property type="match status" value="3"/>
</dbReference>
<protein>
    <submittedName>
        <fullName evidence="2">Uncharacterized protein</fullName>
    </submittedName>
</protein>
<feature type="repeat" description="WD" evidence="1">
    <location>
        <begin position="257"/>
        <end position="289"/>
    </location>
</feature>
<dbReference type="GO" id="GO:0016226">
    <property type="term" value="P:iron-sulfur cluster assembly"/>
    <property type="evidence" value="ECO:0007669"/>
    <property type="project" value="TreeGrafter"/>
</dbReference>
<dbReference type="Pfam" id="PF00400">
    <property type="entry name" value="WD40"/>
    <property type="match status" value="2"/>
</dbReference>
<dbReference type="GO" id="GO:0097361">
    <property type="term" value="C:cytosolic [4Fe-4S] assembly targeting complex"/>
    <property type="evidence" value="ECO:0007669"/>
    <property type="project" value="TreeGrafter"/>
</dbReference>
<dbReference type="Proteomes" id="UP000689195">
    <property type="component" value="Unassembled WGS sequence"/>
</dbReference>
<dbReference type="AlphaFoldDB" id="A0A8S1T4M4"/>
<reference evidence="2" key="1">
    <citation type="submission" date="2021-01" db="EMBL/GenBank/DDBJ databases">
        <authorList>
            <consortium name="Genoscope - CEA"/>
            <person name="William W."/>
        </authorList>
    </citation>
    <scope>NUCLEOTIDE SEQUENCE</scope>
</reference>
<keyword evidence="1" id="KW-0853">WD repeat</keyword>
<dbReference type="PROSITE" id="PS50082">
    <property type="entry name" value="WD_REPEATS_2"/>
    <property type="match status" value="2"/>
</dbReference>
<sequence length="524" mass="62547">MIRQQMIEKEEEFVCSMNHKLPIYMVISDKSVEKNKRLLCNECMDNLESNLNNVMSFEKVALLIEENQKKKVEQVEYYIMKNIKQIDELQKTLYQLKSHIIQQLDQLIGNTDEWIKCLEQIGQQNVNYSFFEQLDNLINQVQIQQFDYKSLIAQINSINHSHNQKIINKLNQFKLFEFTNKCEQLLINLSSINQQQDLIQQINIIQELQQIDIVQLKQYDLEFKLIDDLNRLTFVILFKDIIIWNFTQGRLLLSFRFKVHQSSVKCLVYSKKLNCFISGSWDKSIICWKQINNNEWKWSQPYQQHNDQVSCLILNKQEDQLISRGRDYSIKIWNVDFIKNELTYLYSLDNTAAVHSLSLNQSETMLASSAQSRYLIWKKGVNKKWGFKCKQDVTQGYKIYFMDDQQFLWVTKDKNIDLIFNFELQNGVFKQNLDKTIHLNTKQSCEDDWTNFPIIYNKDKNMLLVRHKHHIYIISKANEGNFKIIGSLNCEIKEIYGTMTDNAQYLVFWDKKQQKYSSYELLQK</sequence>
<dbReference type="PROSITE" id="PS50294">
    <property type="entry name" value="WD_REPEATS_REGION"/>
    <property type="match status" value="1"/>
</dbReference>
<dbReference type="EMBL" id="CAJJDO010000014">
    <property type="protein sequence ID" value="CAD8145712.1"/>
    <property type="molecule type" value="Genomic_DNA"/>
</dbReference>
<organism evidence="2 3">
    <name type="scientific">Paramecium pentaurelia</name>
    <dbReference type="NCBI Taxonomy" id="43138"/>
    <lineage>
        <taxon>Eukaryota</taxon>
        <taxon>Sar</taxon>
        <taxon>Alveolata</taxon>
        <taxon>Ciliophora</taxon>
        <taxon>Intramacronucleata</taxon>
        <taxon>Oligohymenophorea</taxon>
        <taxon>Peniculida</taxon>
        <taxon>Parameciidae</taxon>
        <taxon>Paramecium</taxon>
    </lineage>
</organism>